<dbReference type="InterPro" id="IPR048068">
    <property type="entry name" value="LarA-like"/>
</dbReference>
<organism evidence="1 2">
    <name type="scientific">Marine Group I thaumarchaeote SCGC AAA799-N04</name>
    <dbReference type="NCBI Taxonomy" id="1502293"/>
    <lineage>
        <taxon>Archaea</taxon>
        <taxon>Nitrososphaerota</taxon>
        <taxon>Marine Group I</taxon>
    </lineage>
</organism>
<dbReference type="Gene3D" id="3.90.226.30">
    <property type="match status" value="1"/>
</dbReference>
<dbReference type="PANTHER" id="PTHR33171">
    <property type="entry name" value="LAR_N DOMAIN-CONTAINING PROTEIN"/>
    <property type="match status" value="1"/>
</dbReference>
<comment type="caution">
    <text evidence="1">The sequence shown here is derived from an EMBL/GenBank/DDBJ whole genome shotgun (WGS) entry which is preliminary data.</text>
</comment>
<proteinExistence type="predicted"/>
<dbReference type="InterPro" id="IPR043166">
    <property type="entry name" value="LarA-like_C"/>
</dbReference>
<dbReference type="PATRIC" id="fig|1502293.3.peg.287"/>
<evidence type="ECO:0000313" key="1">
    <source>
        <dbReference type="EMBL" id="KEQ57159.1"/>
    </source>
</evidence>
<dbReference type="EMBL" id="JOKN01000003">
    <property type="protein sequence ID" value="KEQ57159.1"/>
    <property type="molecule type" value="Genomic_DNA"/>
</dbReference>
<reference evidence="1 2" key="1">
    <citation type="submission" date="2014-06" db="EMBL/GenBank/DDBJ databases">
        <authorList>
            <person name="Ngugi D.K."/>
            <person name="Blom J."/>
            <person name="Alam I."/>
            <person name="Rashid M."/>
            <person name="Ba Alawi W."/>
            <person name="Zhang G."/>
            <person name="Hikmawan T."/>
            <person name="Guan Y."/>
            <person name="Antunes A."/>
            <person name="Siam R."/>
            <person name="ElDorry H."/>
            <person name="Bajic V."/>
            <person name="Stingl U."/>
        </authorList>
    </citation>
    <scope>NUCLEOTIDE SEQUENCE [LARGE SCALE GENOMIC DNA]</scope>
    <source>
        <strain evidence="1">SCGC AAA799-N04</strain>
    </source>
</reference>
<dbReference type="Proteomes" id="UP000028059">
    <property type="component" value="Unassembled WGS sequence"/>
</dbReference>
<sequence>MPEIWLNYGITDVVLDIRAENLEQKIDSDGKVLDDSAINEKLSTIDLSKPMELVVLHNSKSIQKIISSLFTLCEQKSKPFPKILTDKKILNQVKAGLPEGSSINEFENMENPNSNLVFVSEMEFDGLFGYETISTRLIKKFGLDSMLSAYAKRQGNLPVPGQYPESLQEAKKFSDNFEIQGIEIVANSQGIIDFSVGHPSETISNTKILESNSIKDVGQHKTMIISTGKDASNDNLGKSFSSLWNCSNAIKKDGLAILVAECKGGLGSDAIQQYIEDRLTLEQLRNPTKYISGMEDLLFLSEIQKNFQIGLVSILPEFYAKKLNMISLPGIKYSMDYILKTQGPRQKVAVVSDGARLLLR</sequence>
<keyword evidence="2" id="KW-1185">Reference proteome</keyword>
<name>A0A081RPN6_9ARCH</name>
<gene>
    <name evidence="1" type="ORF">AAA799N04_00302</name>
</gene>
<protein>
    <submittedName>
        <fullName evidence="1">Uncharacterized protein</fullName>
    </submittedName>
</protein>
<accession>A0A081RPN6</accession>
<dbReference type="AlphaFoldDB" id="A0A081RPN6"/>
<dbReference type="PANTHER" id="PTHR33171:SF17">
    <property type="entry name" value="LARA-LIKE N-TERMINAL DOMAIN-CONTAINING PROTEIN"/>
    <property type="match status" value="1"/>
</dbReference>
<evidence type="ECO:0000313" key="2">
    <source>
        <dbReference type="Proteomes" id="UP000028059"/>
    </source>
</evidence>